<protein>
    <submittedName>
        <fullName evidence="1">Uncharacterized protein</fullName>
    </submittedName>
</protein>
<dbReference type="GeneID" id="10025936"/>
<organism evidence="2">
    <name type="scientific">Arthroderma gypseum (strain ATCC MYA-4604 / CBS 118893)</name>
    <name type="common">Microsporum gypseum</name>
    <dbReference type="NCBI Taxonomy" id="535722"/>
    <lineage>
        <taxon>Eukaryota</taxon>
        <taxon>Fungi</taxon>
        <taxon>Dikarya</taxon>
        <taxon>Ascomycota</taxon>
        <taxon>Pezizomycotina</taxon>
        <taxon>Eurotiomycetes</taxon>
        <taxon>Eurotiomycetidae</taxon>
        <taxon>Onygenales</taxon>
        <taxon>Arthrodermataceae</taxon>
        <taxon>Nannizzia</taxon>
    </lineage>
</organism>
<dbReference type="InParanoid" id="E4V0X2"/>
<dbReference type="HOGENOM" id="CLU_2757300_0_0_1"/>
<reference evidence="2" key="1">
    <citation type="journal article" date="2012" name="MBio">
        <title>Comparative genome analysis of Trichophyton rubrum and related dermatophytes reveals candidate genes involved in infection.</title>
        <authorList>
            <person name="Martinez D.A."/>
            <person name="Oliver B.G."/>
            <person name="Graeser Y."/>
            <person name="Goldberg J.M."/>
            <person name="Li W."/>
            <person name="Martinez-Rossi N.M."/>
            <person name="Monod M."/>
            <person name="Shelest E."/>
            <person name="Barton R.C."/>
            <person name="Birch E."/>
            <person name="Brakhage A.A."/>
            <person name="Chen Z."/>
            <person name="Gurr S.J."/>
            <person name="Heiman D."/>
            <person name="Heitman J."/>
            <person name="Kosti I."/>
            <person name="Rossi A."/>
            <person name="Saif S."/>
            <person name="Samalova M."/>
            <person name="Saunders C.W."/>
            <person name="Shea T."/>
            <person name="Summerbell R.C."/>
            <person name="Xu J."/>
            <person name="Young S."/>
            <person name="Zeng Q."/>
            <person name="Birren B.W."/>
            <person name="Cuomo C.A."/>
            <person name="White T.C."/>
        </authorList>
    </citation>
    <scope>NUCLEOTIDE SEQUENCE [LARGE SCALE GENOMIC DNA]</scope>
    <source>
        <strain evidence="2">ATCC MYA-4604 / CBS 118893</strain>
    </source>
</reference>
<dbReference type="VEuPathDB" id="FungiDB:MGYG_09133"/>
<dbReference type="STRING" id="535722.E4V0X2"/>
<dbReference type="AlphaFoldDB" id="E4V0X2"/>
<dbReference type="OrthoDB" id="4211465at2759"/>
<evidence type="ECO:0000313" key="1">
    <source>
        <dbReference type="EMBL" id="EFR03687.1"/>
    </source>
</evidence>
<dbReference type="EMBL" id="DS989827">
    <property type="protein sequence ID" value="EFR03687.1"/>
    <property type="molecule type" value="Genomic_DNA"/>
</dbReference>
<dbReference type="RefSeq" id="XP_003170695.1">
    <property type="nucleotide sequence ID" value="XM_003170647.1"/>
</dbReference>
<gene>
    <name evidence="1" type="ORF">MGYG_09133</name>
</gene>
<accession>E4V0X2</accession>
<evidence type="ECO:0000313" key="2">
    <source>
        <dbReference type="Proteomes" id="UP000002669"/>
    </source>
</evidence>
<sequence length="70" mass="8282">MRRPGGQRDMVLEFIVLIREAIPPVPLLRLNDFLEVDSTDDRDIVVAWEEFHQELKQDLLMTAVSRYREV</sequence>
<name>E4V0X2_ARTGP</name>
<dbReference type="Proteomes" id="UP000002669">
    <property type="component" value="Unassembled WGS sequence"/>
</dbReference>
<proteinExistence type="predicted"/>
<keyword evidence="2" id="KW-1185">Reference proteome</keyword>